<dbReference type="Gene3D" id="2.60.40.420">
    <property type="entry name" value="Cupredoxins - blue copper proteins"/>
    <property type="match status" value="2"/>
</dbReference>
<proteinExistence type="predicted"/>
<dbReference type="PANTHER" id="PTHR42208">
    <property type="entry name" value="HEAVY METAL TRANSPORTER-RELATED"/>
    <property type="match status" value="1"/>
</dbReference>
<dbReference type="SUPFAM" id="SSF49503">
    <property type="entry name" value="Cupredoxins"/>
    <property type="match status" value="2"/>
</dbReference>
<dbReference type="InterPro" id="IPR006121">
    <property type="entry name" value="HMA_dom"/>
</dbReference>
<dbReference type="Pfam" id="PF00403">
    <property type="entry name" value="HMA"/>
    <property type="match status" value="1"/>
</dbReference>
<dbReference type="GO" id="GO:0046872">
    <property type="term" value="F:metal ion binding"/>
    <property type="evidence" value="ECO:0007669"/>
    <property type="project" value="InterPro"/>
</dbReference>
<dbReference type="Proteomes" id="UP000178783">
    <property type="component" value="Unassembled WGS sequence"/>
</dbReference>
<feature type="transmembrane region" description="Helical" evidence="1">
    <location>
        <begin position="196"/>
        <end position="220"/>
    </location>
</feature>
<protein>
    <recommendedName>
        <fullName evidence="2">HMA domain-containing protein</fullName>
    </recommendedName>
</protein>
<organism evidence="3 4">
    <name type="scientific">Candidatus Falkowbacteria bacterium RIFCSPLOWO2_02_FULL_45_21</name>
    <dbReference type="NCBI Taxonomy" id="1797989"/>
    <lineage>
        <taxon>Bacteria</taxon>
        <taxon>Candidatus Falkowiibacteriota</taxon>
    </lineage>
</organism>
<feature type="domain" description="HMA" evidence="2">
    <location>
        <begin position="5"/>
        <end position="71"/>
    </location>
</feature>
<dbReference type="PROSITE" id="PS50846">
    <property type="entry name" value="HMA_2"/>
    <property type="match status" value="1"/>
</dbReference>
<dbReference type="CDD" id="cd00371">
    <property type="entry name" value="HMA"/>
    <property type="match status" value="1"/>
</dbReference>
<keyword evidence="1" id="KW-0812">Transmembrane</keyword>
<keyword evidence="1" id="KW-1133">Transmembrane helix</keyword>
<accession>A0A1F5SCI4</accession>
<evidence type="ECO:0000256" key="1">
    <source>
        <dbReference type="SAM" id="Phobius"/>
    </source>
</evidence>
<dbReference type="PANTHER" id="PTHR42208:SF1">
    <property type="entry name" value="HEAVY METAL TRANSPORTER"/>
    <property type="match status" value="1"/>
</dbReference>
<dbReference type="InterPro" id="IPR008972">
    <property type="entry name" value="Cupredoxin"/>
</dbReference>
<dbReference type="InterPro" id="IPR036163">
    <property type="entry name" value="HMA_dom_sf"/>
</dbReference>
<dbReference type="EMBL" id="MFFW01000023">
    <property type="protein sequence ID" value="OGF24359.1"/>
    <property type="molecule type" value="Genomic_DNA"/>
</dbReference>
<evidence type="ECO:0000259" key="2">
    <source>
        <dbReference type="PROSITE" id="PS50846"/>
    </source>
</evidence>
<dbReference type="Pfam" id="PF13386">
    <property type="entry name" value="DsbD_2"/>
    <property type="match status" value="1"/>
</dbReference>
<dbReference type="STRING" id="1797989.A3H66_00635"/>
<name>A0A1F5SCI4_9BACT</name>
<feature type="transmembrane region" description="Helical" evidence="1">
    <location>
        <begin position="283"/>
        <end position="307"/>
    </location>
</feature>
<evidence type="ECO:0000313" key="3">
    <source>
        <dbReference type="EMBL" id="OGF24359.1"/>
    </source>
</evidence>
<feature type="transmembrane region" description="Helical" evidence="1">
    <location>
        <begin position="319"/>
        <end position="336"/>
    </location>
</feature>
<feature type="transmembrane region" description="Helical" evidence="1">
    <location>
        <begin position="89"/>
        <end position="113"/>
    </location>
</feature>
<dbReference type="SUPFAM" id="SSF55008">
    <property type="entry name" value="HMA, heavy metal-associated domain"/>
    <property type="match status" value="1"/>
</dbReference>
<sequence>MSNTQKFIIPIKGMHCKSCEMLVEDQLKEVKGVKKAIVNHRRDLAEVYYHGASPDLEAIKTAVEKAGYSLGKEETKGWFSKNKNDYRELGMVAMFLVGLYFVLKGLGLTSINILPSGDGGVTVSLILLIGLTAGFSTCMVMVGGLVLGLSSRHNELHPEATAVEKFRPHLFFNLGRVLGYVFLGGLLGLLGSTIQLSNFSLGILTIIVGLVMLIMGLQLIEIFPWAHRLKLTLPKGLSRVLGINNQQKEYSHKRSALMGASTFFLPCGFTQAMQVIAISTGSLFYGGVVMGLFALGTVPGLLAVGGLTAAVKGAFARKFFKFAGLVILIFAMFNITNGFNLTGFNFAYGKTENLSLNDPNVTLENGVQVVRMKETGSGYSPNRFTIKQGIPVRWIIDAQAPYSCAASLSLPKYNIRKYLTAGENIIEFTPKETGRIPFSCSMGMYTGVFNVVDKNGNGAAATGSLASTEQSGPRATASAGGCGGGGTGGGGGCGCGGGGKPVIPSIGSVTNSPAVNNGANASGQVITSNFTVSSDIVPNTFTVNAGAPVRYVINPTEDGVGCMYAIMVPGLYNDPIPLQANQQIVMNFTPSQPGEYPITCGMGVPRGKIVVR</sequence>
<comment type="caution">
    <text evidence="3">The sequence shown here is derived from an EMBL/GenBank/DDBJ whole genome shotgun (WGS) entry which is preliminary data.</text>
</comment>
<gene>
    <name evidence="3" type="ORF">A3H66_00635</name>
</gene>
<feature type="transmembrane region" description="Helical" evidence="1">
    <location>
        <begin position="125"/>
        <end position="149"/>
    </location>
</feature>
<dbReference type="AlphaFoldDB" id="A0A1F5SCI4"/>
<dbReference type="Gene3D" id="3.30.70.100">
    <property type="match status" value="1"/>
</dbReference>
<dbReference type="InterPro" id="IPR039447">
    <property type="entry name" value="UreH-like_TM_dom"/>
</dbReference>
<feature type="transmembrane region" description="Helical" evidence="1">
    <location>
        <begin position="170"/>
        <end position="190"/>
    </location>
</feature>
<reference evidence="3 4" key="1">
    <citation type="journal article" date="2016" name="Nat. Commun.">
        <title>Thousands of microbial genomes shed light on interconnected biogeochemical processes in an aquifer system.</title>
        <authorList>
            <person name="Anantharaman K."/>
            <person name="Brown C.T."/>
            <person name="Hug L.A."/>
            <person name="Sharon I."/>
            <person name="Castelle C.J."/>
            <person name="Probst A.J."/>
            <person name="Thomas B.C."/>
            <person name="Singh A."/>
            <person name="Wilkins M.J."/>
            <person name="Karaoz U."/>
            <person name="Brodie E.L."/>
            <person name="Williams K.H."/>
            <person name="Hubbard S.S."/>
            <person name="Banfield J.F."/>
        </authorList>
    </citation>
    <scope>NUCLEOTIDE SEQUENCE [LARGE SCALE GENOMIC DNA]</scope>
</reference>
<feature type="transmembrane region" description="Helical" evidence="1">
    <location>
        <begin position="256"/>
        <end position="277"/>
    </location>
</feature>
<keyword evidence="1" id="KW-0472">Membrane</keyword>
<evidence type="ECO:0000313" key="4">
    <source>
        <dbReference type="Proteomes" id="UP000178783"/>
    </source>
</evidence>